<gene>
    <name evidence="1" type="ORF">BDN72DRAFT_776818</name>
</gene>
<evidence type="ECO:0000313" key="2">
    <source>
        <dbReference type="Proteomes" id="UP000308600"/>
    </source>
</evidence>
<sequence>MTLYDFVARCEREKCIVDLDNDDTDVDKEQNNVSWHSIESGLYHYQGEHPLANSHKCRFISKHKERIPNFVGATLPRSDKGDREYYFLTMLVLFKPWRKGYNLKQEMETWEDAFEVFKFSPRHSRIIKHINIRHECLDAADDYAAQLRAG</sequence>
<protein>
    <submittedName>
        <fullName evidence="1">Uncharacterized protein</fullName>
    </submittedName>
</protein>
<feature type="non-terminal residue" evidence="1">
    <location>
        <position position="150"/>
    </location>
</feature>
<reference evidence="1 2" key="1">
    <citation type="journal article" date="2019" name="Nat. Ecol. Evol.">
        <title>Megaphylogeny resolves global patterns of mushroom evolution.</title>
        <authorList>
            <person name="Varga T."/>
            <person name="Krizsan K."/>
            <person name="Foldi C."/>
            <person name="Dima B."/>
            <person name="Sanchez-Garcia M."/>
            <person name="Sanchez-Ramirez S."/>
            <person name="Szollosi G.J."/>
            <person name="Szarkandi J.G."/>
            <person name="Papp V."/>
            <person name="Albert L."/>
            <person name="Andreopoulos W."/>
            <person name="Angelini C."/>
            <person name="Antonin V."/>
            <person name="Barry K.W."/>
            <person name="Bougher N.L."/>
            <person name="Buchanan P."/>
            <person name="Buyck B."/>
            <person name="Bense V."/>
            <person name="Catcheside P."/>
            <person name="Chovatia M."/>
            <person name="Cooper J."/>
            <person name="Damon W."/>
            <person name="Desjardin D."/>
            <person name="Finy P."/>
            <person name="Geml J."/>
            <person name="Haridas S."/>
            <person name="Hughes K."/>
            <person name="Justo A."/>
            <person name="Karasinski D."/>
            <person name="Kautmanova I."/>
            <person name="Kiss B."/>
            <person name="Kocsube S."/>
            <person name="Kotiranta H."/>
            <person name="LaButti K.M."/>
            <person name="Lechner B.E."/>
            <person name="Liimatainen K."/>
            <person name="Lipzen A."/>
            <person name="Lukacs Z."/>
            <person name="Mihaltcheva S."/>
            <person name="Morgado L.N."/>
            <person name="Niskanen T."/>
            <person name="Noordeloos M.E."/>
            <person name="Ohm R.A."/>
            <person name="Ortiz-Santana B."/>
            <person name="Ovrebo C."/>
            <person name="Racz N."/>
            <person name="Riley R."/>
            <person name="Savchenko A."/>
            <person name="Shiryaev A."/>
            <person name="Soop K."/>
            <person name="Spirin V."/>
            <person name="Szebenyi C."/>
            <person name="Tomsovsky M."/>
            <person name="Tulloss R.E."/>
            <person name="Uehling J."/>
            <person name="Grigoriev I.V."/>
            <person name="Vagvolgyi C."/>
            <person name="Papp T."/>
            <person name="Martin F.M."/>
            <person name="Miettinen O."/>
            <person name="Hibbett D.S."/>
            <person name="Nagy L.G."/>
        </authorList>
    </citation>
    <scope>NUCLEOTIDE SEQUENCE [LARGE SCALE GENOMIC DNA]</scope>
    <source>
        <strain evidence="1 2">NL-1719</strain>
    </source>
</reference>
<dbReference type="EMBL" id="ML208566">
    <property type="protein sequence ID" value="TFK62680.1"/>
    <property type="molecule type" value="Genomic_DNA"/>
</dbReference>
<dbReference type="Proteomes" id="UP000308600">
    <property type="component" value="Unassembled WGS sequence"/>
</dbReference>
<evidence type="ECO:0000313" key="1">
    <source>
        <dbReference type="EMBL" id="TFK62680.1"/>
    </source>
</evidence>
<keyword evidence="2" id="KW-1185">Reference proteome</keyword>
<name>A0ACD3AAC5_9AGAR</name>
<accession>A0ACD3AAC5</accession>
<proteinExistence type="predicted"/>
<organism evidence="1 2">
    <name type="scientific">Pluteus cervinus</name>
    <dbReference type="NCBI Taxonomy" id="181527"/>
    <lineage>
        <taxon>Eukaryota</taxon>
        <taxon>Fungi</taxon>
        <taxon>Dikarya</taxon>
        <taxon>Basidiomycota</taxon>
        <taxon>Agaricomycotina</taxon>
        <taxon>Agaricomycetes</taxon>
        <taxon>Agaricomycetidae</taxon>
        <taxon>Agaricales</taxon>
        <taxon>Pluteineae</taxon>
        <taxon>Pluteaceae</taxon>
        <taxon>Pluteus</taxon>
    </lineage>
</organism>